<gene>
    <name evidence="12" type="primary">phrB</name>
    <name evidence="12" type="ORF">BVIRIDIS_07850</name>
</gene>
<dbReference type="STRING" id="1079.BVIR_1340"/>
<evidence type="ECO:0000256" key="2">
    <source>
        <dbReference type="ARBA" id="ARBA00013149"/>
    </source>
</evidence>
<feature type="site" description="Electron transfer via tryptophanyl radical" evidence="9">
    <location>
        <position position="313"/>
    </location>
</feature>
<dbReference type="InterPro" id="IPR036155">
    <property type="entry name" value="Crypto/Photolyase_N_sf"/>
</dbReference>
<dbReference type="Gene3D" id="3.40.50.620">
    <property type="entry name" value="HUPs"/>
    <property type="match status" value="1"/>
</dbReference>
<sequence length="485" mass="52460">MPHDPPAQPDGPSVMWFRTDLRLADNPALAVAAERPLVALYVLDDGANGARPLGGAARWWLARSLRALAAALAAQGVPLILRRGAAAEAVPAVLRETGAGLLAFNPGETPIDRAAEGAVTAAVAKSLPHVAVSHGVRRSALIHDPASVGGRVFTPFWKHIRAAFVPPPPLPAPDRLAGAAAVRSDALNDWELEPTAPDWAGGLDESWAPGEAGAAKRLADFLDGGLTGYATLRDRPDLDHVSRLSPHLRFGEITPAQLWHAARAAMASGRATSLDVEKFLTELGWREFSYNLLNQRPLLAEANIQPRFDAFPWRQDEASLAAWQRGLTGYPIVDAGMRQLWQTGWMHNRVRMVVASFLVKHLLQDWRAGEAWFWDTLVDADPASNPASWQWVAGCGADAAPYFRIFNPVLQGEKFDPHGDYVRRWVPELTDLPNAVLHRPWTAPPGVLSAAGVTLGESYPAPLVDHAHARARALAAFQTIKAKAA</sequence>
<evidence type="ECO:0000313" key="13">
    <source>
        <dbReference type="Proteomes" id="UP000065734"/>
    </source>
</evidence>
<dbReference type="EC" id="4.1.99.3" evidence="2"/>
<protein>
    <recommendedName>
        <fullName evidence="3">Deoxyribodipyrimidine photo-lyase</fullName>
        <ecNumber evidence="2">4.1.99.3</ecNumber>
    </recommendedName>
</protein>
<reference evidence="13" key="1">
    <citation type="journal article" date="2016" name="Genome Announc.">
        <title>Revised genome sequence of the purple photosynthetic bacterium Blastochloris viridis.</title>
        <authorList>
            <person name="Liu L.N."/>
            <person name="Faulkner M."/>
            <person name="Liu X."/>
            <person name="Huang F."/>
            <person name="Darby A.C."/>
            <person name="Hall N."/>
        </authorList>
    </citation>
    <scope>NUCLEOTIDE SEQUENCE [LARGE SCALE GENOMIC DNA]</scope>
    <source>
        <strain evidence="13">ATCC 19567 / DSM 133 / F</strain>
    </source>
</reference>
<dbReference type="Pfam" id="PF03441">
    <property type="entry name" value="FAD_binding_7"/>
    <property type="match status" value="1"/>
</dbReference>
<dbReference type="Gene3D" id="1.10.579.10">
    <property type="entry name" value="DNA Cyclobutane Dipyrimidine Photolyase, subunit A, domain 3"/>
    <property type="match status" value="1"/>
</dbReference>
<evidence type="ECO:0000256" key="10">
    <source>
        <dbReference type="RuleBase" id="RU004182"/>
    </source>
</evidence>
<keyword evidence="5 8" id="KW-0274">FAD</keyword>
<evidence type="ECO:0000256" key="3">
    <source>
        <dbReference type="ARBA" id="ARBA00014046"/>
    </source>
</evidence>
<dbReference type="PROSITE" id="PS51645">
    <property type="entry name" value="PHR_CRY_ALPHA_BETA"/>
    <property type="match status" value="1"/>
</dbReference>
<dbReference type="InterPro" id="IPR036134">
    <property type="entry name" value="Crypto/Photolyase_FAD-like_sf"/>
</dbReference>
<comment type="cofactor">
    <cofactor evidence="8">
        <name>FAD</name>
        <dbReference type="ChEBI" id="CHEBI:57692"/>
    </cofactor>
    <text evidence="8">Binds 1 FAD per subunit.</text>
</comment>
<dbReference type="InterPro" id="IPR005101">
    <property type="entry name" value="Cryptochr/Photolyase_FAD-bd"/>
</dbReference>
<dbReference type="KEGG" id="bvr:BVIR_1340"/>
<dbReference type="GO" id="GO:0071949">
    <property type="term" value="F:FAD binding"/>
    <property type="evidence" value="ECO:0007669"/>
    <property type="project" value="TreeGrafter"/>
</dbReference>
<dbReference type="PROSITE" id="PS00394">
    <property type="entry name" value="DNA_PHOTOLYASES_1_1"/>
    <property type="match status" value="1"/>
</dbReference>
<dbReference type="GO" id="GO:0000719">
    <property type="term" value="P:photoreactive repair"/>
    <property type="evidence" value="ECO:0007669"/>
    <property type="project" value="UniProtKB-ARBA"/>
</dbReference>
<dbReference type="GO" id="GO:0009416">
    <property type="term" value="P:response to light stimulus"/>
    <property type="evidence" value="ECO:0007669"/>
    <property type="project" value="TreeGrafter"/>
</dbReference>
<evidence type="ECO:0000313" key="12">
    <source>
        <dbReference type="EMBL" id="CUU41789.1"/>
    </source>
</evidence>
<dbReference type="RefSeq" id="WP_055036964.1">
    <property type="nucleotide sequence ID" value="NZ_AP014854.2"/>
</dbReference>
<dbReference type="PANTHER" id="PTHR11455">
    <property type="entry name" value="CRYPTOCHROME"/>
    <property type="match status" value="1"/>
</dbReference>
<organism evidence="12 13">
    <name type="scientific">Blastochloris viridis</name>
    <name type="common">Rhodopseudomonas viridis</name>
    <dbReference type="NCBI Taxonomy" id="1079"/>
    <lineage>
        <taxon>Bacteria</taxon>
        <taxon>Pseudomonadati</taxon>
        <taxon>Pseudomonadota</taxon>
        <taxon>Alphaproteobacteria</taxon>
        <taxon>Hyphomicrobiales</taxon>
        <taxon>Blastochloridaceae</taxon>
        <taxon>Blastochloris</taxon>
    </lineage>
</organism>
<name>A0A0N7IUE4_BLAVI</name>
<proteinExistence type="inferred from homology"/>
<dbReference type="GO" id="GO:0003677">
    <property type="term" value="F:DNA binding"/>
    <property type="evidence" value="ECO:0007669"/>
    <property type="project" value="TreeGrafter"/>
</dbReference>
<evidence type="ECO:0000256" key="7">
    <source>
        <dbReference type="ARBA" id="ARBA00033999"/>
    </source>
</evidence>
<dbReference type="PRINTS" id="PR00147">
    <property type="entry name" value="DNAPHOTLYASE"/>
</dbReference>
<feature type="binding site" evidence="8">
    <location>
        <begin position="379"/>
        <end position="381"/>
    </location>
    <ligand>
        <name>FAD</name>
        <dbReference type="ChEBI" id="CHEBI:57692"/>
    </ligand>
</feature>
<dbReference type="Gene3D" id="1.25.40.80">
    <property type="match status" value="1"/>
</dbReference>
<keyword evidence="12" id="KW-0456">Lyase</keyword>
<evidence type="ECO:0000256" key="9">
    <source>
        <dbReference type="PIRSR" id="PIRSR602081-2"/>
    </source>
</evidence>
<keyword evidence="6 10" id="KW-0157">Chromophore</keyword>
<dbReference type="FunFam" id="1.10.579.10:FF:000003">
    <property type="entry name" value="Deoxyribodipyrimidine photo-lyase"/>
    <property type="match status" value="1"/>
</dbReference>
<comment type="catalytic activity">
    <reaction evidence="7">
        <text>cyclobutadipyrimidine (in DNA) = 2 pyrimidine residues (in DNA).</text>
        <dbReference type="EC" id="4.1.99.3"/>
    </reaction>
</comment>
<dbReference type="InterPro" id="IPR014729">
    <property type="entry name" value="Rossmann-like_a/b/a_fold"/>
</dbReference>
<evidence type="ECO:0000256" key="5">
    <source>
        <dbReference type="ARBA" id="ARBA00022827"/>
    </source>
</evidence>
<dbReference type="AlphaFoldDB" id="A0A0N7IUE4"/>
<evidence type="ECO:0000259" key="11">
    <source>
        <dbReference type="PROSITE" id="PS51645"/>
    </source>
</evidence>
<feature type="binding site" evidence="8">
    <location>
        <position position="279"/>
    </location>
    <ligand>
        <name>FAD</name>
        <dbReference type="ChEBI" id="CHEBI:57692"/>
    </ligand>
</feature>
<dbReference type="Proteomes" id="UP000065734">
    <property type="component" value="Chromosome I"/>
</dbReference>
<keyword evidence="13" id="KW-1185">Reference proteome</keyword>
<evidence type="ECO:0000256" key="4">
    <source>
        <dbReference type="ARBA" id="ARBA00022630"/>
    </source>
</evidence>
<dbReference type="Pfam" id="PF00875">
    <property type="entry name" value="DNA_photolyase"/>
    <property type="match status" value="1"/>
</dbReference>
<feature type="site" description="Electron transfer via tryptophanyl radical" evidence="9">
    <location>
        <position position="389"/>
    </location>
</feature>
<evidence type="ECO:0000256" key="1">
    <source>
        <dbReference type="ARBA" id="ARBA00001932"/>
    </source>
</evidence>
<dbReference type="SUPFAM" id="SSF48173">
    <property type="entry name" value="Cryptochrome/photolyase FAD-binding domain"/>
    <property type="match status" value="1"/>
</dbReference>
<feature type="site" description="Electron transfer via tryptophanyl radical" evidence="9">
    <location>
        <position position="366"/>
    </location>
</feature>
<dbReference type="OrthoDB" id="9772484at2"/>
<dbReference type="InterPro" id="IPR018394">
    <property type="entry name" value="DNA_photolyase_1_CS_C"/>
</dbReference>
<evidence type="ECO:0000256" key="6">
    <source>
        <dbReference type="ARBA" id="ARBA00022991"/>
    </source>
</evidence>
<comment type="similarity">
    <text evidence="10">Belongs to the DNA photolyase family.</text>
</comment>
<keyword evidence="4 8" id="KW-0285">Flavoprotein</keyword>
<dbReference type="InterPro" id="IPR006050">
    <property type="entry name" value="DNA_photolyase_N"/>
</dbReference>
<dbReference type="GO" id="GO:0003904">
    <property type="term" value="F:deoxyribodipyrimidine photo-lyase activity"/>
    <property type="evidence" value="ECO:0007669"/>
    <property type="project" value="UniProtKB-EC"/>
</dbReference>
<dbReference type="InterPro" id="IPR002081">
    <property type="entry name" value="Cryptochrome/DNA_photolyase_1"/>
</dbReference>
<dbReference type="SUPFAM" id="SSF52425">
    <property type="entry name" value="Cryptochrome/photolyase, N-terminal domain"/>
    <property type="match status" value="1"/>
</dbReference>
<evidence type="ECO:0000256" key="8">
    <source>
        <dbReference type="PIRSR" id="PIRSR602081-1"/>
    </source>
</evidence>
<feature type="domain" description="Photolyase/cryptochrome alpha/beta" evidence="11">
    <location>
        <begin position="11"/>
        <end position="146"/>
    </location>
</feature>
<dbReference type="EMBL" id="LN907867">
    <property type="protein sequence ID" value="CUU41789.1"/>
    <property type="molecule type" value="Genomic_DNA"/>
</dbReference>
<feature type="binding site" evidence="8">
    <location>
        <position position="229"/>
    </location>
    <ligand>
        <name>FAD</name>
        <dbReference type="ChEBI" id="CHEBI:57692"/>
    </ligand>
</feature>
<comment type="cofactor">
    <cofactor evidence="1">
        <name>(6R)-5,10-methylene-5,6,7,8-tetrahydrofolate</name>
        <dbReference type="ChEBI" id="CHEBI:15636"/>
    </cofactor>
</comment>
<dbReference type="PANTHER" id="PTHR11455:SF9">
    <property type="entry name" value="CRYPTOCHROME CIRCADIAN CLOCK 5 ISOFORM X1"/>
    <property type="match status" value="1"/>
</dbReference>
<dbReference type="PROSITE" id="PS00691">
    <property type="entry name" value="DNA_PHOTOLYASES_1_2"/>
    <property type="match status" value="1"/>
</dbReference>
<dbReference type="PATRIC" id="fig|1079.6.peg.1391"/>
<accession>A0A0N7IUE4</accession>